<keyword evidence="2" id="KW-1185">Reference proteome</keyword>
<evidence type="ECO:0000313" key="1">
    <source>
        <dbReference type="EMBL" id="KAJ0181554.1"/>
    </source>
</evidence>
<dbReference type="EMBL" id="CM034390">
    <property type="protein sequence ID" value="KAJ0181554.1"/>
    <property type="molecule type" value="Genomic_DNA"/>
</dbReference>
<name>A0ACC1DCU2_9NEOP</name>
<gene>
    <name evidence="1" type="ORF">K1T71_002276</name>
</gene>
<evidence type="ECO:0000313" key="2">
    <source>
        <dbReference type="Proteomes" id="UP000824533"/>
    </source>
</evidence>
<reference evidence="1 2" key="1">
    <citation type="journal article" date="2021" name="Front. Genet.">
        <title>Chromosome-Level Genome Assembly Reveals Significant Gene Expansion in the Toll and IMD Signaling Pathways of Dendrolimus kikuchii.</title>
        <authorList>
            <person name="Zhou J."/>
            <person name="Wu P."/>
            <person name="Xiong Z."/>
            <person name="Liu N."/>
            <person name="Zhao N."/>
            <person name="Ji M."/>
            <person name="Qiu Y."/>
            <person name="Yang B."/>
        </authorList>
    </citation>
    <scope>NUCLEOTIDE SEQUENCE [LARGE SCALE GENOMIC DNA]</scope>
    <source>
        <strain evidence="1">Ann1</strain>
    </source>
</reference>
<comment type="caution">
    <text evidence="1">The sequence shown here is derived from an EMBL/GenBank/DDBJ whole genome shotgun (WGS) entry which is preliminary data.</text>
</comment>
<protein>
    <submittedName>
        <fullName evidence="1">Uncharacterized protein</fullName>
    </submittedName>
</protein>
<proteinExistence type="predicted"/>
<accession>A0ACC1DCU2</accession>
<dbReference type="Proteomes" id="UP000824533">
    <property type="component" value="Linkage Group LG04"/>
</dbReference>
<sequence length="379" mass="42681">MLQIVIYCLLMFLTLLAIFDIIRLCVSDQESMKKRLRLWNTPYEIMKNKIQGIKELKEEPSANTAADRKIQSISEIAIGAVTLFFGLMDFFWSILELMSSYLMPFFLPAEVQPLVKRFGTWAVVTGGTDGIGKHYALELAKRGINVIIISRNIDKLKSVASEIALLNSPPQTYICVLSYPNIKYRLVNNLFQRINNVGCQYDYPMLLCEVSSNKSWELINVNVGAVTVMTKMVLPGMVQRGKGAVVNVSSGAELQPMPLMAVYAATKSYVASFTQAIREEYSPKGIYVQHLSPMFVSTKMNAFSQRVMDGNMFIPDAPTYSKNAVALLGRITKTTGYWSHGIQYTITSIAPCWLRMKLSGILNRNLRYEHDMNSKVKSN</sequence>
<organism evidence="1 2">
    <name type="scientific">Dendrolimus kikuchii</name>
    <dbReference type="NCBI Taxonomy" id="765133"/>
    <lineage>
        <taxon>Eukaryota</taxon>
        <taxon>Metazoa</taxon>
        <taxon>Ecdysozoa</taxon>
        <taxon>Arthropoda</taxon>
        <taxon>Hexapoda</taxon>
        <taxon>Insecta</taxon>
        <taxon>Pterygota</taxon>
        <taxon>Neoptera</taxon>
        <taxon>Endopterygota</taxon>
        <taxon>Lepidoptera</taxon>
        <taxon>Glossata</taxon>
        <taxon>Ditrysia</taxon>
        <taxon>Bombycoidea</taxon>
        <taxon>Lasiocampidae</taxon>
        <taxon>Dendrolimus</taxon>
    </lineage>
</organism>